<feature type="domain" description="EGF-like" evidence="2">
    <location>
        <begin position="896"/>
        <end position="952"/>
    </location>
</feature>
<feature type="domain" description="EGF-like" evidence="2">
    <location>
        <begin position="719"/>
        <end position="757"/>
    </location>
</feature>
<feature type="domain" description="EGF-like" evidence="2">
    <location>
        <begin position="234"/>
        <end position="269"/>
    </location>
</feature>
<dbReference type="Proteomes" id="UP000054937">
    <property type="component" value="Unassembled WGS sequence"/>
</dbReference>
<feature type="domain" description="EGF-like" evidence="2">
    <location>
        <begin position="152"/>
        <end position="188"/>
    </location>
</feature>
<feature type="domain" description="EGF-like" evidence="2">
    <location>
        <begin position="801"/>
        <end position="840"/>
    </location>
</feature>
<dbReference type="OrthoDB" id="300641at2759"/>
<evidence type="ECO:0000313" key="3">
    <source>
        <dbReference type="EMBL" id="KRX09036.1"/>
    </source>
</evidence>
<keyword evidence="1" id="KW-1133">Transmembrane helix</keyword>
<evidence type="ECO:0000259" key="2">
    <source>
        <dbReference type="SMART" id="SM00181"/>
    </source>
</evidence>
<name>A0A0V0R3F4_PSEPJ</name>
<dbReference type="InParanoid" id="A0A0V0R3F4"/>
<dbReference type="PANTHER" id="PTHR11319:SF35">
    <property type="entry name" value="OUTER MEMBRANE PROTEIN PMPC-RELATED"/>
    <property type="match status" value="1"/>
</dbReference>
<keyword evidence="1" id="KW-0472">Membrane</keyword>
<feature type="domain" description="EGF-like" evidence="2">
    <location>
        <begin position="65"/>
        <end position="108"/>
    </location>
</feature>
<evidence type="ECO:0000256" key="1">
    <source>
        <dbReference type="SAM" id="Phobius"/>
    </source>
</evidence>
<dbReference type="SMART" id="SM00181">
    <property type="entry name" value="EGF"/>
    <property type="match status" value="8"/>
</dbReference>
<proteinExistence type="predicted"/>
<dbReference type="PANTHER" id="PTHR11319">
    <property type="entry name" value="G PROTEIN-COUPLED RECEPTOR-RELATED"/>
    <property type="match status" value="1"/>
</dbReference>
<sequence length="1226" mass="142474">MQDLNNLYYFNDSGIYKWCEQYQSKVDFLLPNGWYKEKGKINYNQNECQICEEGQYNDYDNICKPCSNYNQYCTQCNQNQCLECLNQRITPDCYCQENYVPDTNSNCNECPNGTYFSLSIYENLKLNNEILINDYLNQVCQSCTDINQFCTECDENGRCYKCEGDRIAPDCYCSSGLVPNTPNYTNCISCTNEYYFDYNTYNTKIQNQSFISFEYYSSEVCLQCRQTYNQFCNKCDINKCLQCDQDRIAPDCYCSLGLVPNTSNYTNCISCANEYYFDFNTYNTKIQNQSFISFESYSSEVCQQCRQDHNQFCNKCDQNQCLQCDQDRIAPDCVCKRGLVPQTSNNQYCQDCQNTYFFNYTLYTELVNSSTLSLANYDTQVCISCSNVYNQFCIKCDETQCLQCNGDRVVPFCYCQNQLVPNQSNSLVCEQCPNGGYYNQTIFQQLYTQKSDLDQYSQIVCIYNCSNFNQYCLECDDKLCHKCAGNRVLPDCLCSPGYVAKSTDMTECKLCDDHQYYSEQKFNQYNCNQNYTCSEQELCIDCAIEYNQLCAKCNDFVCTECLGQNRDIPNCNCTINYVPSISNTQNCELCPGNTYYNQTAIEACSQTDKLNQVTGCQQTDFCINYGDLQYCDNLNVFYNNVSDEYECTSCQGNRIVPYCQCRYTQLPISGNETYCKSCQLGYYYDPNLDSCYNVIDYYLNYDCTYDQACIACTETYNQFCLQCNTEKCLACVGNRKPPYCKCPELMVANKDDQSICTYCYYNTYYNETANLCNEQSNDDKYDCFYEDLCVDCTVYNKFCILCNQNECLECQGNRIAPFCKCPHEWATPNIQENSDTISCVQCSDNEYYDEELDVCRLSYIYDQYNQTQLNNYVSKLECYKKDICRDCQYVHQFCQSCVKDQLNLELKCLSCMGDYIVYEYGYQEFQGEKLKIFKCKCPQGFYSFNDQNSECTTCFDHAECDGTNVINIEQGYWRISNQSSEVFKCKNNPDSCLGGTQNFTCAEGYTGALCETCDQTGEIWGHQYGKVSEYECVKCDKSMLYIKVVGYILALTSLTIFMSFQGIKEVQNLVIQDSIKRMFQDYKKININQDQLTIYIKIIIYSPLNNSKSQTSNDEYLDQEIYDPSPPIKTIFIKIFIFIFIDMQPSFINVIMDSLSCKNIGGVNYQKSNTLKECDDNLSRFWAYSFSVPLLILIGFFLPFLLNDLKINLYKKNFEKQLSRNEESQN</sequence>
<feature type="transmembrane region" description="Helical" evidence="1">
    <location>
        <begin position="1181"/>
        <end position="1202"/>
    </location>
</feature>
<dbReference type="AlphaFoldDB" id="A0A0V0R3F4"/>
<dbReference type="EMBL" id="LDAU01000055">
    <property type="protein sequence ID" value="KRX09036.1"/>
    <property type="molecule type" value="Genomic_DNA"/>
</dbReference>
<comment type="caution">
    <text evidence="3">The sequence shown here is derived from an EMBL/GenBank/DDBJ whole genome shotgun (WGS) entry which is preliminary data.</text>
</comment>
<feature type="domain" description="EGF-like" evidence="2">
    <location>
        <begin position="549"/>
        <end position="588"/>
    </location>
</feature>
<accession>A0A0V0R3F4</accession>
<organism evidence="3 4">
    <name type="scientific">Pseudocohnilembus persalinus</name>
    <name type="common">Ciliate</name>
    <dbReference type="NCBI Taxonomy" id="266149"/>
    <lineage>
        <taxon>Eukaryota</taxon>
        <taxon>Sar</taxon>
        <taxon>Alveolata</taxon>
        <taxon>Ciliophora</taxon>
        <taxon>Intramacronucleata</taxon>
        <taxon>Oligohymenophorea</taxon>
        <taxon>Scuticociliatia</taxon>
        <taxon>Philasterida</taxon>
        <taxon>Pseudocohnilembidae</taxon>
        <taxon>Pseudocohnilembus</taxon>
    </lineage>
</organism>
<reference evidence="3 4" key="1">
    <citation type="journal article" date="2015" name="Sci. Rep.">
        <title>Genome of the facultative scuticociliatosis pathogen Pseudocohnilembus persalinus provides insight into its virulence through horizontal gene transfer.</title>
        <authorList>
            <person name="Xiong J."/>
            <person name="Wang G."/>
            <person name="Cheng J."/>
            <person name="Tian M."/>
            <person name="Pan X."/>
            <person name="Warren A."/>
            <person name="Jiang C."/>
            <person name="Yuan D."/>
            <person name="Miao W."/>
        </authorList>
    </citation>
    <scope>NUCLEOTIDE SEQUENCE [LARGE SCALE GENOMIC DNA]</scope>
    <source>
        <strain evidence="3">36N120E</strain>
    </source>
</reference>
<evidence type="ECO:0000313" key="4">
    <source>
        <dbReference type="Proteomes" id="UP000054937"/>
    </source>
</evidence>
<gene>
    <name evidence="3" type="ORF">PPERSA_01923</name>
</gene>
<keyword evidence="1" id="KW-0812">Transmembrane</keyword>
<feature type="domain" description="EGF-like" evidence="2">
    <location>
        <begin position="474"/>
        <end position="509"/>
    </location>
</feature>
<keyword evidence="4" id="KW-1185">Reference proteome</keyword>
<dbReference type="InterPro" id="IPR000742">
    <property type="entry name" value="EGF"/>
</dbReference>
<protein>
    <recommendedName>
        <fullName evidence="2">EGF-like domain-containing protein</fullName>
    </recommendedName>
</protein>